<sequence length="78" mass="8954">MNVINKIYMQVLVQLLQRENLICSFIWLFQPALSAVEMIGELSLEVREDLANKHQLYRTTTNYEPDCAALEPIAIVTS</sequence>
<name>A0A8J7HMN2_9NOST</name>
<proteinExistence type="predicted"/>
<reference evidence="1 2" key="1">
    <citation type="journal article" date="2021" name="Int. J. Syst. Evol. Microbiol.">
        <title>Amazonocrinis nigriterrae gen. nov., sp. nov., Atlanticothrix silvestris gen. nov., sp. nov. and Dendronalium phyllosphericum gen. nov., sp. nov., nostocacean cyanobacteria from Brazilian environments.</title>
        <authorList>
            <person name="Alvarenga D.O."/>
            <person name="Andreote A.P.D."/>
            <person name="Branco L.H.Z."/>
            <person name="Delbaje E."/>
            <person name="Cruz R.B."/>
            <person name="Varani A.M."/>
            <person name="Fiore M.F."/>
        </authorList>
    </citation>
    <scope>NUCLEOTIDE SEQUENCE [LARGE SCALE GENOMIC DNA]</scope>
    <source>
        <strain evidence="1 2">CENA67</strain>
    </source>
</reference>
<gene>
    <name evidence="1" type="ORF">I8748_03450</name>
</gene>
<dbReference type="EMBL" id="JAECZC010000003">
    <property type="protein sequence ID" value="MBH8561240.1"/>
    <property type="molecule type" value="Genomic_DNA"/>
</dbReference>
<dbReference type="RefSeq" id="WP_198123269.1">
    <property type="nucleotide sequence ID" value="NZ_JAECZC010000003.1"/>
</dbReference>
<dbReference type="Proteomes" id="UP000632766">
    <property type="component" value="Unassembled WGS sequence"/>
</dbReference>
<evidence type="ECO:0000313" key="1">
    <source>
        <dbReference type="EMBL" id="MBH8561240.1"/>
    </source>
</evidence>
<keyword evidence="2" id="KW-1185">Reference proteome</keyword>
<dbReference type="AlphaFoldDB" id="A0A8J7HMN2"/>
<evidence type="ECO:0000313" key="2">
    <source>
        <dbReference type="Proteomes" id="UP000632766"/>
    </source>
</evidence>
<protein>
    <submittedName>
        <fullName evidence="1">Uncharacterized protein</fullName>
    </submittedName>
</protein>
<comment type="caution">
    <text evidence="1">The sequence shown here is derived from an EMBL/GenBank/DDBJ whole genome shotgun (WGS) entry which is preliminary data.</text>
</comment>
<accession>A0A8J7HMN2</accession>
<organism evidence="1 2">
    <name type="scientific">Amazonocrinis nigriterrae CENA67</name>
    <dbReference type="NCBI Taxonomy" id="2794033"/>
    <lineage>
        <taxon>Bacteria</taxon>
        <taxon>Bacillati</taxon>
        <taxon>Cyanobacteriota</taxon>
        <taxon>Cyanophyceae</taxon>
        <taxon>Nostocales</taxon>
        <taxon>Nostocaceae</taxon>
        <taxon>Amazonocrinis</taxon>
        <taxon>Amazonocrinis nigriterrae</taxon>
    </lineage>
</organism>